<dbReference type="KEGG" id="cef:CE0012"/>
<dbReference type="OrthoDB" id="530636at2"/>
<dbReference type="Pfam" id="PF21893">
    <property type="entry name" value="DUF6918"/>
    <property type="match status" value="1"/>
</dbReference>
<evidence type="ECO:0000313" key="1">
    <source>
        <dbReference type="EMBL" id="BAC16822.1"/>
    </source>
</evidence>
<accession>C8NRU3</accession>
<proteinExistence type="predicted"/>
<sequence length="149" mass="15946">MFPMTSLKELLVGNRFDAAVADMANFITTTVDKQSGLTGMALKGALSTATKFDSDIVAKGSRRIMPEMAEGLDPLWQEYTAGGGTDFGAHLVANKDRAMDAILSVADRNSDTINIPGVSKMYGTLRGKAAKVVEQELPTIGQLVEKHAR</sequence>
<name>Q8FUK6_COREF</name>
<dbReference type="AlphaFoldDB" id="Q8FUK6"/>
<organism evidence="1 2">
    <name type="scientific">Corynebacterium efficiens (strain DSM 44549 / YS-314 / AJ 12310 / JCM 11189 / NBRC 100395)</name>
    <dbReference type="NCBI Taxonomy" id="196164"/>
    <lineage>
        <taxon>Bacteria</taxon>
        <taxon>Bacillati</taxon>
        <taxon>Actinomycetota</taxon>
        <taxon>Actinomycetes</taxon>
        <taxon>Mycobacteriales</taxon>
        <taxon>Corynebacteriaceae</taxon>
        <taxon>Corynebacterium</taxon>
    </lineage>
</organism>
<dbReference type="STRING" id="196164.gene:10740399"/>
<reference evidence="1 2" key="1">
    <citation type="journal article" date="2003" name="Genome Res.">
        <title>Comparative complete genome sequence analysis of the amino acid replacements responsible for the thermostability of Corynebacterium efficiens.</title>
        <authorList>
            <person name="Nishio Y."/>
            <person name="Nakamura Y."/>
            <person name="Kawarabayasi Y."/>
            <person name="Usuda Y."/>
            <person name="Kimura E."/>
            <person name="Sugimoto S."/>
            <person name="Matsui K."/>
            <person name="Yamagishi A."/>
            <person name="Kikuchi H."/>
            <person name="Ikeo K."/>
            <person name="Gojobori T."/>
        </authorList>
    </citation>
    <scope>NUCLEOTIDE SEQUENCE [LARGE SCALE GENOMIC DNA]</scope>
    <source>
        <strain evidence="2">DSM 44549 / YS-314 / AJ 12310 / JCM 11189 / NBRC 100395</strain>
    </source>
</reference>
<dbReference type="HOGENOM" id="CLU_120382_0_0_11"/>
<protein>
    <submittedName>
        <fullName evidence="1">Uncharacterized protein</fullName>
    </submittedName>
</protein>
<accession>Q8FUK6</accession>
<dbReference type="InterPro" id="IPR054211">
    <property type="entry name" value="DUF6918"/>
</dbReference>
<dbReference type="EMBL" id="BA000035">
    <property type="protein sequence ID" value="BAC16822.1"/>
    <property type="molecule type" value="Genomic_DNA"/>
</dbReference>
<dbReference type="eggNOG" id="ENOG5032ZDS">
    <property type="taxonomic scope" value="Bacteria"/>
</dbReference>
<evidence type="ECO:0000313" key="2">
    <source>
        <dbReference type="Proteomes" id="UP000001409"/>
    </source>
</evidence>
<dbReference type="Proteomes" id="UP000001409">
    <property type="component" value="Chromosome"/>
</dbReference>
<keyword evidence="2" id="KW-1185">Reference proteome</keyword>